<organism evidence="6 7">
    <name type="scientific">Enterobacter hormaechei</name>
    <dbReference type="NCBI Taxonomy" id="158836"/>
    <lineage>
        <taxon>Bacteria</taxon>
        <taxon>Pseudomonadati</taxon>
        <taxon>Pseudomonadota</taxon>
        <taxon>Gammaproteobacteria</taxon>
        <taxon>Enterobacterales</taxon>
        <taxon>Enterobacteriaceae</taxon>
        <taxon>Enterobacter</taxon>
        <taxon>Enterobacter cloacae complex</taxon>
    </lineage>
</organism>
<evidence type="ECO:0000313" key="6">
    <source>
        <dbReference type="EMBL" id="KAB2499698.1"/>
    </source>
</evidence>
<feature type="non-terminal residue" evidence="6">
    <location>
        <position position="1"/>
    </location>
</feature>
<evidence type="ECO:0000313" key="7">
    <source>
        <dbReference type="Proteomes" id="UP000476281"/>
    </source>
</evidence>
<dbReference type="Proteomes" id="UP000476281">
    <property type="component" value="Unassembled WGS sequence"/>
</dbReference>
<dbReference type="Gene3D" id="3.40.50.180">
    <property type="entry name" value="Methylesterase CheB, C-terminal domain"/>
    <property type="match status" value="1"/>
</dbReference>
<dbReference type="GO" id="GO:0006935">
    <property type="term" value="P:chemotaxis"/>
    <property type="evidence" value="ECO:0007669"/>
    <property type="project" value="InterPro"/>
</dbReference>
<dbReference type="SUPFAM" id="SSF52738">
    <property type="entry name" value="Methylesterase CheB, C-terminal domain"/>
    <property type="match status" value="1"/>
</dbReference>
<sequence>LNKMCQISVKEAEDGERVLPGHAYIAPGDKHMELARSGANYQIKIHDGPPVNRHRPSVDVLFHSVAKHAGRNAVGVILTGMGNDGAAGMLAMHQAGAWTIAQNEASCVVFGMPREAINMGGVSEVVDLSQVSQQMLAKISAGQAIRI</sequence>
<accession>A0A6L3XIG0</accession>
<dbReference type="GO" id="GO:0008984">
    <property type="term" value="F:protein-glutamate methylesterase activity"/>
    <property type="evidence" value="ECO:0007669"/>
    <property type="project" value="UniProtKB-EC"/>
</dbReference>
<evidence type="ECO:0000256" key="1">
    <source>
        <dbReference type="ARBA" id="ARBA00022801"/>
    </source>
</evidence>
<dbReference type="Pfam" id="PF01339">
    <property type="entry name" value="CheB_methylest"/>
    <property type="match status" value="1"/>
</dbReference>
<protein>
    <recommendedName>
        <fullName evidence="2">protein-glutamate methylesterase</fullName>
        <ecNumber evidence="2">3.1.1.61</ecNumber>
    </recommendedName>
</protein>
<dbReference type="InterPro" id="IPR000673">
    <property type="entry name" value="Sig_transdc_resp-reg_Me-estase"/>
</dbReference>
<reference evidence="6 7" key="1">
    <citation type="submission" date="2019-09" db="EMBL/GenBank/DDBJ databases">
        <title>Reversal of blaTEM antimicrobial resistance by CRISPR-Cas9 in clinical E. coli and other Enterobacteriaceae strains.</title>
        <authorList>
            <person name="Tagliaferri T."/>
            <person name="Guimaraes N."/>
            <person name="Pereira M."/>
            <person name="Felicori L."/>
            <person name="Horz H.-P."/>
            <person name="Santos S."/>
            <person name="Mendes T."/>
        </authorList>
    </citation>
    <scope>NUCLEOTIDE SEQUENCE [LARGE SCALE GENOMIC DNA]</scope>
    <source>
        <strain evidence="6 7">E2_blaTEM_MG</strain>
    </source>
</reference>
<dbReference type="PANTHER" id="PTHR42872:SF6">
    <property type="entry name" value="PROTEIN-GLUTAMATE METHYLESTERASE_PROTEIN-GLUTAMINE GLUTAMINASE"/>
    <property type="match status" value="1"/>
</dbReference>
<dbReference type="PROSITE" id="PS50122">
    <property type="entry name" value="CHEB"/>
    <property type="match status" value="1"/>
</dbReference>
<gene>
    <name evidence="6" type="ORF">F9C29_25820</name>
</gene>
<keyword evidence="1 6" id="KW-0378">Hydrolase</keyword>
<comment type="caution">
    <text evidence="6">The sequence shown here is derived from an EMBL/GenBank/DDBJ whole genome shotgun (WGS) entry which is preliminary data.</text>
</comment>
<comment type="caution">
    <text evidence="4">Lacks conserved residue(s) required for the propagation of feature annotation.</text>
</comment>
<dbReference type="GO" id="GO:0000156">
    <property type="term" value="F:phosphorelay response regulator activity"/>
    <property type="evidence" value="ECO:0007669"/>
    <property type="project" value="InterPro"/>
</dbReference>
<evidence type="ECO:0000256" key="3">
    <source>
        <dbReference type="ARBA" id="ARBA00048267"/>
    </source>
</evidence>
<dbReference type="EC" id="3.1.1.61" evidence="2"/>
<dbReference type="EMBL" id="WBSZ01001378">
    <property type="protein sequence ID" value="KAB2499698.1"/>
    <property type="molecule type" value="Genomic_DNA"/>
</dbReference>
<name>A0A6L3XIG0_9ENTR</name>
<evidence type="ECO:0000256" key="4">
    <source>
        <dbReference type="PROSITE-ProRule" id="PRU00050"/>
    </source>
</evidence>
<dbReference type="AlphaFoldDB" id="A0A6L3XIG0"/>
<comment type="catalytic activity">
    <reaction evidence="3">
        <text>[protein]-L-glutamate 5-O-methyl ester + H2O = L-glutamyl-[protein] + methanol + H(+)</text>
        <dbReference type="Rhea" id="RHEA:23236"/>
        <dbReference type="Rhea" id="RHEA-COMP:10208"/>
        <dbReference type="Rhea" id="RHEA-COMP:10311"/>
        <dbReference type="ChEBI" id="CHEBI:15377"/>
        <dbReference type="ChEBI" id="CHEBI:15378"/>
        <dbReference type="ChEBI" id="CHEBI:17790"/>
        <dbReference type="ChEBI" id="CHEBI:29973"/>
        <dbReference type="ChEBI" id="CHEBI:82795"/>
        <dbReference type="EC" id="3.1.1.61"/>
    </reaction>
</comment>
<evidence type="ECO:0000256" key="2">
    <source>
        <dbReference type="ARBA" id="ARBA00039140"/>
    </source>
</evidence>
<dbReference type="PANTHER" id="PTHR42872">
    <property type="entry name" value="PROTEIN-GLUTAMATE METHYLESTERASE/PROTEIN-GLUTAMINE GLUTAMINASE"/>
    <property type="match status" value="1"/>
</dbReference>
<dbReference type="InterPro" id="IPR035909">
    <property type="entry name" value="CheB_C"/>
</dbReference>
<dbReference type="GO" id="GO:0005737">
    <property type="term" value="C:cytoplasm"/>
    <property type="evidence" value="ECO:0007669"/>
    <property type="project" value="InterPro"/>
</dbReference>
<evidence type="ECO:0000259" key="5">
    <source>
        <dbReference type="PROSITE" id="PS50122"/>
    </source>
</evidence>
<proteinExistence type="predicted"/>
<feature type="domain" description="CheB-type methylesterase" evidence="5">
    <location>
        <begin position="1"/>
        <end position="142"/>
    </location>
</feature>